<keyword evidence="1 4" id="KW-0808">Transferase</keyword>
<evidence type="ECO:0000256" key="1">
    <source>
        <dbReference type="ARBA" id="ARBA00022679"/>
    </source>
</evidence>
<dbReference type="RefSeq" id="WP_034369920.1">
    <property type="nucleotide sequence ID" value="NZ_AWOR01000046.1"/>
</dbReference>
<organism evidence="4 5">
    <name type="scientific">Comamonas testosteroni</name>
    <name type="common">Pseudomonas testosteroni</name>
    <dbReference type="NCBI Taxonomy" id="285"/>
    <lineage>
        <taxon>Bacteria</taxon>
        <taxon>Pseudomonadati</taxon>
        <taxon>Pseudomonadota</taxon>
        <taxon>Betaproteobacteria</taxon>
        <taxon>Burkholderiales</taxon>
        <taxon>Comamonadaceae</taxon>
        <taxon>Comamonas</taxon>
    </lineage>
</organism>
<dbReference type="InterPro" id="IPR000182">
    <property type="entry name" value="GNAT_dom"/>
</dbReference>
<dbReference type="AlphaFoldDB" id="A0A096GX23"/>
<dbReference type="InterPro" id="IPR016181">
    <property type="entry name" value="Acyl_CoA_acyltransferase"/>
</dbReference>
<evidence type="ECO:0000256" key="2">
    <source>
        <dbReference type="ARBA" id="ARBA00023315"/>
    </source>
</evidence>
<dbReference type="CDD" id="cd04301">
    <property type="entry name" value="NAT_SF"/>
    <property type="match status" value="1"/>
</dbReference>
<feature type="domain" description="N-acetyltransferase" evidence="3">
    <location>
        <begin position="13"/>
        <end position="165"/>
    </location>
</feature>
<dbReference type="Proteomes" id="UP000029553">
    <property type="component" value="Unassembled WGS sequence"/>
</dbReference>
<reference evidence="4 5" key="1">
    <citation type="submission" date="2013-09" db="EMBL/GenBank/DDBJ databases">
        <title>High correlation between genotypes and phenotypes of environmental bacteria Comamonas testosteroni strains.</title>
        <authorList>
            <person name="Liu L."/>
            <person name="Zhu W."/>
            <person name="Xia X."/>
            <person name="Xu B."/>
            <person name="Luo M."/>
            <person name="Wang G."/>
        </authorList>
    </citation>
    <scope>NUCLEOTIDE SEQUENCE [LARGE SCALE GENOMIC DNA]</scope>
    <source>
        <strain evidence="4 5">JL40</strain>
    </source>
</reference>
<dbReference type="PROSITE" id="PS51186">
    <property type="entry name" value="GNAT"/>
    <property type="match status" value="1"/>
</dbReference>
<accession>A0A096GX23</accession>
<proteinExistence type="predicted"/>
<dbReference type="EMBL" id="AWOR01000046">
    <property type="protein sequence ID" value="KGH29725.1"/>
    <property type="molecule type" value="Genomic_DNA"/>
</dbReference>
<name>A0A096GX23_COMTE</name>
<protein>
    <submittedName>
        <fullName evidence="4">Acetyltransferase</fullName>
    </submittedName>
</protein>
<dbReference type="Gene3D" id="3.40.630.30">
    <property type="match status" value="1"/>
</dbReference>
<evidence type="ECO:0000259" key="3">
    <source>
        <dbReference type="PROSITE" id="PS51186"/>
    </source>
</evidence>
<dbReference type="GO" id="GO:0016747">
    <property type="term" value="F:acyltransferase activity, transferring groups other than amino-acyl groups"/>
    <property type="evidence" value="ECO:0007669"/>
    <property type="project" value="InterPro"/>
</dbReference>
<gene>
    <name evidence="4" type="ORF">P353_13800</name>
</gene>
<comment type="caution">
    <text evidence="4">The sequence shown here is derived from an EMBL/GenBank/DDBJ whole genome shotgun (WGS) entry which is preliminary data.</text>
</comment>
<dbReference type="InterPro" id="IPR050832">
    <property type="entry name" value="Bact_Acetyltransf"/>
</dbReference>
<dbReference type="SUPFAM" id="SSF55729">
    <property type="entry name" value="Acyl-CoA N-acyltransferases (Nat)"/>
    <property type="match status" value="1"/>
</dbReference>
<evidence type="ECO:0000313" key="5">
    <source>
        <dbReference type="Proteomes" id="UP000029553"/>
    </source>
</evidence>
<dbReference type="PANTHER" id="PTHR43877">
    <property type="entry name" value="AMINOALKYLPHOSPHONATE N-ACETYLTRANSFERASE-RELATED-RELATED"/>
    <property type="match status" value="1"/>
</dbReference>
<dbReference type="Pfam" id="PF00583">
    <property type="entry name" value="Acetyltransf_1"/>
    <property type="match status" value="1"/>
</dbReference>
<keyword evidence="2" id="KW-0012">Acyltransferase</keyword>
<evidence type="ECO:0000313" key="4">
    <source>
        <dbReference type="EMBL" id="KGH29725.1"/>
    </source>
</evidence>
<sequence>MNSFSIQRVCELHKVQDFLQKARIAMFAGRSNALEIPPDLCHFEETYLSGSGCMLAALDSEQRVQATIACRDYDGRFPQLNFRQLKVVEVVRLFVAPEFRRSGVGGALVDSLKLHAQAQQVQVLYLHTHPFLPGAVEFWQTQGFEVIDRETDPLWQTIHMQRVLCKASES</sequence>